<gene>
    <name evidence="2" type="ORF">HMPREF7215_2336</name>
</gene>
<dbReference type="InterPro" id="IPR024258">
    <property type="entry name" value="DUF3798"/>
</dbReference>
<keyword evidence="3" id="KW-1185">Reference proteome</keyword>
<accession>A0ABM9ZYI3</accession>
<evidence type="ECO:0000256" key="1">
    <source>
        <dbReference type="SAM" id="SignalP"/>
    </source>
</evidence>
<dbReference type="RefSeq" id="WP_009163507.1">
    <property type="nucleotide sequence ID" value="NZ_ADFP01000004.1"/>
</dbReference>
<reference evidence="2 3" key="1">
    <citation type="submission" date="2009-12" db="EMBL/GenBank/DDBJ databases">
        <authorList>
            <person name="Shrivastava S."/>
            <person name="Madupu R."/>
            <person name="Durkin A.S."/>
            <person name="Torralba M."/>
            <person name="Methe B."/>
            <person name="Sutton G.G."/>
            <person name="Strausberg R.L."/>
            <person name="Nelson K.E."/>
        </authorList>
    </citation>
    <scope>NUCLEOTIDE SEQUENCE [LARGE SCALE GENOMIC DNA]</scope>
    <source>
        <strain evidence="2 3">W5455</strain>
    </source>
</reference>
<feature type="chain" id="PRO_5045159201" description="DUF3798 domain-containing protein" evidence="1">
    <location>
        <begin position="23"/>
        <end position="399"/>
    </location>
</feature>
<evidence type="ECO:0000313" key="3">
    <source>
        <dbReference type="Proteomes" id="UP000006462"/>
    </source>
</evidence>
<evidence type="ECO:0008006" key="4">
    <source>
        <dbReference type="Google" id="ProtNLM"/>
    </source>
</evidence>
<dbReference type="InterPro" id="IPR028082">
    <property type="entry name" value="Peripla_BP_I"/>
</dbReference>
<dbReference type="EMBL" id="ADFP01000004">
    <property type="protein sequence ID" value="EFB92057.1"/>
    <property type="molecule type" value="Genomic_DNA"/>
</dbReference>
<comment type="caution">
    <text evidence="2">The sequence shown here is derived from an EMBL/GenBank/DDBJ whole genome shotgun (WGS) entry which is preliminary data.</text>
</comment>
<dbReference type="GeneID" id="90986104"/>
<dbReference type="Proteomes" id="UP000006462">
    <property type="component" value="Unassembled WGS sequence"/>
</dbReference>
<dbReference type="Gene3D" id="3.40.50.11400">
    <property type="match status" value="1"/>
</dbReference>
<name>A0ABM9ZYI3_9BACT</name>
<dbReference type="Gene3D" id="3.40.50.11390">
    <property type="match status" value="1"/>
</dbReference>
<organism evidence="2 3">
    <name type="scientific">Pyramidobacter piscolens W5455</name>
    <dbReference type="NCBI Taxonomy" id="352165"/>
    <lineage>
        <taxon>Bacteria</taxon>
        <taxon>Thermotogati</taxon>
        <taxon>Synergistota</taxon>
        <taxon>Synergistia</taxon>
        <taxon>Synergistales</taxon>
        <taxon>Dethiosulfovibrionaceae</taxon>
        <taxon>Pyramidobacter</taxon>
    </lineage>
</organism>
<feature type="signal peptide" evidence="1">
    <location>
        <begin position="1"/>
        <end position="22"/>
    </location>
</feature>
<keyword evidence="1" id="KW-0732">Signal</keyword>
<sequence>MRKFLTTLLLAAALCSAASAFAAAPFHIGICTETVSQAEDNLRGAEELIRRYGDVADGGYIKHITIPDNFMTEMETTISQIASFADDPQMKVVVVVTAVPGTTEAFRRIRERRPDILLFAGRPQEDPGVIESASDLVVDVDNISRGYLLIYAAKELGATDFVHISFPRHMSSEIILRRARIMEETCKDLGLKYHFETAPDPLSDVGVAGAQQYILEHVSTWLDRYGTKTGFYCTNDAHTEPLLKRIVELGGIFIESGSPLCGYPGALGLDLSNAAGDFPAILKSIETEVLRRGAAGRIGAWTYSAGFVTVAALAEYGKQCVERHVAPASFRRHFAPKDLFRIYKANTSGASWNGSFYRDAQTGLEKKNHLMVYQDTYVFGKGYMGVTDLVIPEKYFSIK</sequence>
<evidence type="ECO:0000313" key="2">
    <source>
        <dbReference type="EMBL" id="EFB92057.1"/>
    </source>
</evidence>
<dbReference type="SUPFAM" id="SSF53822">
    <property type="entry name" value="Periplasmic binding protein-like I"/>
    <property type="match status" value="1"/>
</dbReference>
<dbReference type="Pfam" id="PF12683">
    <property type="entry name" value="DUF3798"/>
    <property type="match status" value="1"/>
</dbReference>
<proteinExistence type="predicted"/>
<protein>
    <recommendedName>
        <fullName evidence="4">DUF3798 domain-containing protein</fullName>
    </recommendedName>
</protein>